<dbReference type="EMBL" id="JBBPBM010000014">
    <property type="protein sequence ID" value="KAK8560194.1"/>
    <property type="molecule type" value="Genomic_DNA"/>
</dbReference>
<organism evidence="1 2">
    <name type="scientific">Hibiscus sabdariffa</name>
    <name type="common">roselle</name>
    <dbReference type="NCBI Taxonomy" id="183260"/>
    <lineage>
        <taxon>Eukaryota</taxon>
        <taxon>Viridiplantae</taxon>
        <taxon>Streptophyta</taxon>
        <taxon>Embryophyta</taxon>
        <taxon>Tracheophyta</taxon>
        <taxon>Spermatophyta</taxon>
        <taxon>Magnoliopsida</taxon>
        <taxon>eudicotyledons</taxon>
        <taxon>Gunneridae</taxon>
        <taxon>Pentapetalae</taxon>
        <taxon>rosids</taxon>
        <taxon>malvids</taxon>
        <taxon>Malvales</taxon>
        <taxon>Malvaceae</taxon>
        <taxon>Malvoideae</taxon>
        <taxon>Hibiscus</taxon>
    </lineage>
</organism>
<accession>A0ABR2EG07</accession>
<proteinExistence type="predicted"/>
<dbReference type="Proteomes" id="UP001472677">
    <property type="component" value="Unassembled WGS sequence"/>
</dbReference>
<protein>
    <submittedName>
        <fullName evidence="1">Uncharacterized protein</fullName>
    </submittedName>
</protein>
<keyword evidence="2" id="KW-1185">Reference proteome</keyword>
<evidence type="ECO:0000313" key="1">
    <source>
        <dbReference type="EMBL" id="KAK8560194.1"/>
    </source>
</evidence>
<gene>
    <name evidence="1" type="ORF">V6N12_012996</name>
</gene>
<name>A0ABR2EG07_9ROSI</name>
<reference evidence="1 2" key="1">
    <citation type="journal article" date="2024" name="G3 (Bethesda)">
        <title>Genome assembly of Hibiscus sabdariffa L. provides insights into metabolisms of medicinal natural products.</title>
        <authorList>
            <person name="Kim T."/>
        </authorList>
    </citation>
    <scope>NUCLEOTIDE SEQUENCE [LARGE SCALE GENOMIC DNA]</scope>
    <source>
        <strain evidence="1">TK-2024</strain>
        <tissue evidence="1">Old leaves</tissue>
    </source>
</reference>
<evidence type="ECO:0000313" key="2">
    <source>
        <dbReference type="Proteomes" id="UP001472677"/>
    </source>
</evidence>
<comment type="caution">
    <text evidence="1">The sequence shown here is derived from an EMBL/GenBank/DDBJ whole genome shotgun (WGS) entry which is preliminary data.</text>
</comment>
<sequence length="153" mass="16900">MSSLLLYEPEIIWINNSHFLVTESPSQGSEPRATHLSQRILILLCVKDGSSSSSALLAASSQLSSKRWFARAIVRISSTMSMESSTRNHFFDILEKIKQFSFPVESEGAVDGRGITGLFGSMVGKLSSLERIDRQVALHAVTIKEIRVEISES</sequence>